<dbReference type="InterPro" id="IPR007183">
    <property type="entry name" value="UPF0280"/>
</dbReference>
<proteinExistence type="predicted"/>
<dbReference type="EMBL" id="LTBC01000002">
    <property type="protein sequence ID" value="KYH33239.1"/>
    <property type="molecule type" value="Genomic_DNA"/>
</dbReference>
<sequence>MAYEERSYRRLFAQEDLVHFQVAYKETDLDIGIPKAQFKPELVRQAEEIIRHYRWQLEAYLARDPVFARTLVPHDVPEEAPPIAREMAAAASLAGVGPMAAVAGAMAQYVATDLVGPGGEIIVENGGDIYLNSSRSRLIGIFAGASPFSHRLALKVEPRMCPLGICTSSGTVGPSLSFGRADAAVILATSAALADAVATAAGNTVQEPADVEKAARLAAKIPGVLGAVIIAGDKLAAWGRVDLVRIEGRV</sequence>
<evidence type="ECO:0000313" key="1">
    <source>
        <dbReference type="EMBL" id="KYH33239.1"/>
    </source>
</evidence>
<organism evidence="1 2">
    <name type="scientific">Moorella mulderi DSM 14980</name>
    <dbReference type="NCBI Taxonomy" id="1122241"/>
    <lineage>
        <taxon>Bacteria</taxon>
        <taxon>Bacillati</taxon>
        <taxon>Bacillota</taxon>
        <taxon>Clostridia</taxon>
        <taxon>Neomoorellales</taxon>
        <taxon>Neomoorellaceae</taxon>
        <taxon>Neomoorella</taxon>
    </lineage>
</organism>
<dbReference type="InterPro" id="IPR003374">
    <property type="entry name" value="ApbE-like_sf"/>
</dbReference>
<reference evidence="1 2" key="1">
    <citation type="submission" date="2016-02" db="EMBL/GenBank/DDBJ databases">
        <title>Genome sequence of Moorella mulderi DSM 14980.</title>
        <authorList>
            <person name="Poehlein A."/>
            <person name="Daniel R."/>
        </authorList>
    </citation>
    <scope>NUCLEOTIDE SEQUENCE [LARGE SCALE GENOMIC DNA]</scope>
    <source>
        <strain evidence="1 2">DSM 14980</strain>
    </source>
</reference>
<dbReference type="PIRSF" id="PIRSF006421">
    <property type="entry name" value="UCP006421"/>
    <property type="match status" value="1"/>
</dbReference>
<dbReference type="Proteomes" id="UP000075670">
    <property type="component" value="Unassembled WGS sequence"/>
</dbReference>
<gene>
    <name evidence="1" type="ORF">MOMUL_10210</name>
</gene>
<protein>
    <submittedName>
        <fullName evidence="1">Uncharacterized protein</fullName>
    </submittedName>
</protein>
<comment type="caution">
    <text evidence="1">The sequence shown here is derived from an EMBL/GenBank/DDBJ whole genome shotgun (WGS) entry which is preliminary data.</text>
</comment>
<accession>A0A151AZZ7</accession>
<dbReference type="NCBIfam" id="NF003323">
    <property type="entry name" value="PRK04334.1-3"/>
    <property type="match status" value="1"/>
</dbReference>
<dbReference type="Gene3D" id="3.10.520.10">
    <property type="entry name" value="ApbE-like domains"/>
    <property type="match status" value="1"/>
</dbReference>
<name>A0A151AZZ7_9FIRM</name>
<dbReference type="PATRIC" id="fig|1122241.3.peg.1073"/>
<dbReference type="AlphaFoldDB" id="A0A151AZZ7"/>
<dbReference type="SUPFAM" id="SSF143631">
    <property type="entry name" value="ApbE-like"/>
    <property type="match status" value="1"/>
</dbReference>
<dbReference type="RefSeq" id="WP_062282314.1">
    <property type="nucleotide sequence ID" value="NZ_LTBC01000002.1"/>
</dbReference>
<dbReference type="OrthoDB" id="9787842at2"/>
<evidence type="ECO:0000313" key="2">
    <source>
        <dbReference type="Proteomes" id="UP000075670"/>
    </source>
</evidence>
<keyword evidence="2" id="KW-1185">Reference proteome</keyword>